<dbReference type="Proteomes" id="UP000198598">
    <property type="component" value="Unassembled WGS sequence"/>
</dbReference>
<keyword evidence="1" id="KW-0812">Transmembrane</keyword>
<proteinExistence type="predicted"/>
<accession>A0A1I1P9E3</accession>
<dbReference type="RefSeq" id="WP_093825528.1">
    <property type="nucleotide sequence ID" value="NZ_FOLQ01000003.1"/>
</dbReference>
<reference evidence="2 3" key="1">
    <citation type="submission" date="2016-10" db="EMBL/GenBank/DDBJ databases">
        <authorList>
            <person name="de Groot N.N."/>
        </authorList>
    </citation>
    <scope>NUCLEOTIDE SEQUENCE [LARGE SCALE GENOMIC DNA]</scope>
    <source>
        <strain evidence="2 3">DSM 26130</strain>
    </source>
</reference>
<name>A0A1I1P9E3_9BACT</name>
<evidence type="ECO:0000313" key="2">
    <source>
        <dbReference type="EMBL" id="SFD06561.1"/>
    </source>
</evidence>
<evidence type="ECO:0000256" key="1">
    <source>
        <dbReference type="SAM" id="Phobius"/>
    </source>
</evidence>
<dbReference type="OrthoDB" id="2079210at2"/>
<organism evidence="2 3">
    <name type="scientific">Spirosoma endophyticum</name>
    <dbReference type="NCBI Taxonomy" id="662367"/>
    <lineage>
        <taxon>Bacteria</taxon>
        <taxon>Pseudomonadati</taxon>
        <taxon>Bacteroidota</taxon>
        <taxon>Cytophagia</taxon>
        <taxon>Cytophagales</taxon>
        <taxon>Cytophagaceae</taxon>
        <taxon>Spirosoma</taxon>
    </lineage>
</organism>
<protein>
    <submittedName>
        <fullName evidence="2">Oxygen tolerance</fullName>
    </submittedName>
</protein>
<gene>
    <name evidence="2" type="ORF">SAMN05216167_103181</name>
</gene>
<keyword evidence="3" id="KW-1185">Reference proteome</keyword>
<sequence>MFFDIFRKFFVLYFYCGFAVFGQVTDNVATIELGETDFPIERPFTISVIIANSETRPTINFPDITGFTKKGTSASVTTSELSGKTITNQVITQNYQARLPGRYRLPPFSIVVNNETVESDGATLTVQPSLTSSSPLSATLSTNDIVPTGAAFLSLRSSKAAIYTGEGVALTLSFFVADNYPFELNFTALNTQLQVIIKKIRPVNSWEENLAINELKPVPAIVKEKKFREYRLYQSIFFPLSNQALNLPAVSLQLGRRPVIGPPQSDAEKVVFTSKPLTIVIRPLPAHPLRGRAPIGTFRLEERLERQRIGVGQSVRYTFVVAGMGNIATLPAPTIMNENTDVDVFPPEKRHVLSQDGNQVTGNKTFTYFLIPHQNGAVSLANHFQWIYFDPQTARYDTLRPQLTLQVGGKGPLDATLLASGNGEIGQGMPVGNSFYTGIEAMDSSKQPISVSALIRAIANVLIVIMLLGMIFVFIKK</sequence>
<dbReference type="Pfam" id="PF13584">
    <property type="entry name" value="BatD"/>
    <property type="match status" value="2"/>
</dbReference>
<dbReference type="PANTHER" id="PTHR40940">
    <property type="entry name" value="PROTEIN BATD-RELATED"/>
    <property type="match status" value="1"/>
</dbReference>
<dbReference type="InterPro" id="IPR025738">
    <property type="entry name" value="BatD"/>
</dbReference>
<evidence type="ECO:0000313" key="3">
    <source>
        <dbReference type="Proteomes" id="UP000198598"/>
    </source>
</evidence>
<dbReference type="AlphaFoldDB" id="A0A1I1P9E3"/>
<feature type="transmembrane region" description="Helical" evidence="1">
    <location>
        <begin position="453"/>
        <end position="475"/>
    </location>
</feature>
<keyword evidence="1" id="KW-1133">Transmembrane helix</keyword>
<keyword evidence="1" id="KW-0472">Membrane</keyword>
<dbReference type="PANTHER" id="PTHR40940:SF2">
    <property type="entry name" value="BATD"/>
    <property type="match status" value="1"/>
</dbReference>
<dbReference type="STRING" id="662367.SAMN05216167_103181"/>
<dbReference type="EMBL" id="FOLQ01000003">
    <property type="protein sequence ID" value="SFD06561.1"/>
    <property type="molecule type" value="Genomic_DNA"/>
</dbReference>